<dbReference type="RefSeq" id="WP_339158989.1">
    <property type="nucleotide sequence ID" value="NZ_LR743510.1"/>
</dbReference>
<gene>
    <name evidence="1" type="ORF">MBLL_00407</name>
</gene>
<dbReference type="AlphaFoldDB" id="A0A679JY42"/>
<protein>
    <submittedName>
        <fullName evidence="1">Uncharacterized protein</fullName>
    </submittedName>
</protein>
<geneLocation type="plasmid" evidence="1">
    <name>1</name>
</geneLocation>
<accession>A0A679JY42</accession>
<organism evidence="1">
    <name type="scientific">Methylobacterium bullatum</name>
    <dbReference type="NCBI Taxonomy" id="570505"/>
    <lineage>
        <taxon>Bacteria</taxon>
        <taxon>Pseudomonadati</taxon>
        <taxon>Pseudomonadota</taxon>
        <taxon>Alphaproteobacteria</taxon>
        <taxon>Hyphomicrobiales</taxon>
        <taxon>Methylobacteriaceae</taxon>
        <taxon>Methylobacterium</taxon>
    </lineage>
</organism>
<dbReference type="EMBL" id="LR743510">
    <property type="protein sequence ID" value="CAA2136927.1"/>
    <property type="molecule type" value="Genomic_DNA"/>
</dbReference>
<proteinExistence type="predicted"/>
<name>A0A679JY42_9HYPH</name>
<evidence type="ECO:0000313" key="1">
    <source>
        <dbReference type="EMBL" id="CAA2136927.1"/>
    </source>
</evidence>
<sequence>MPTLTQWPTLPDDVIDFFRSAFEDANRHVTERLLNVPNIRETSLDDALIDSLVPFSPARRLASGAVVAMDIHNIGGLRRLGGWETADISVIVFVYRHTQLIAQKIGMLQSKRLYPKNNDVADDDPIGFLYGMNAFLKRQPKSPLALLNRQFEFDDTCVYGAIKAEDRQVKSIAEMNKKLGQAVYYLFYNPPSMPQVIKNAGVERQQVTANDIGCRVYTENEVNAAIAGFEKGRSPTFSQISAAGTVSNWRLETWAADLLLKCQVGQIFDEADTEKITELLVRRTGPIGASIAVLIALPEEGPP</sequence>
<reference evidence="1" key="1">
    <citation type="submission" date="2019-12" db="EMBL/GenBank/DDBJ databases">
        <authorList>
            <person name="Cremers G."/>
        </authorList>
    </citation>
    <scope>NUCLEOTIDE SEQUENCE</scope>
    <source>
        <strain evidence="1">Mbul2</strain>
        <plasmid evidence="1">1</plasmid>
    </source>
</reference>
<keyword evidence="1" id="KW-0614">Plasmid</keyword>